<feature type="transmembrane region" description="Helical" evidence="1">
    <location>
        <begin position="263"/>
        <end position="282"/>
    </location>
</feature>
<gene>
    <name evidence="2" type="ORF">C7B43_12560</name>
</gene>
<sequence length="355" mass="39198">MNMGSPLPPPIAEAQFYHWFWILGVLTLAVTTVAVVRRLRRHLESDVDTAFPSAYYGLLRGLGALWLLDGLLQAQPLMITRFIGGFLAPLIQGQPAFLRSLIDVGIRVWGINPVVWNECSTWIQIAIGFFLLFGSAPWRRFGLWLSVIWSVVVWVGGEAMGSLFNGGSWLDGSPGSALLYLLLAVLLLQPPAFWRSSRVTKTVSYSMAGLWGLSAFLQAWPASGFWQGQTLSSYVFSMADMPQPSFISSPMYAWAAQLGSHPARWNAGLVILFALLAALWIVRPRSVVTWWITALVTLSTWWFGQDFGVLGGMGTDPNSGVVVLLVLGTYAQMIALPVLGHAVWPRLFAKERVRS</sequence>
<feature type="transmembrane region" description="Helical" evidence="1">
    <location>
        <begin position="324"/>
        <end position="344"/>
    </location>
</feature>
<evidence type="ECO:0000313" key="2">
    <source>
        <dbReference type="EMBL" id="PSR26994.1"/>
    </source>
</evidence>
<protein>
    <submittedName>
        <fullName evidence="2">Uncharacterized protein</fullName>
    </submittedName>
</protein>
<feature type="transmembrane region" description="Helical" evidence="1">
    <location>
        <begin position="16"/>
        <end position="36"/>
    </location>
</feature>
<evidence type="ECO:0000256" key="1">
    <source>
        <dbReference type="SAM" id="Phobius"/>
    </source>
</evidence>
<proteinExistence type="predicted"/>
<dbReference type="Proteomes" id="UP000242699">
    <property type="component" value="Unassembled WGS sequence"/>
</dbReference>
<reference evidence="2 3" key="1">
    <citation type="journal article" date="2014" name="BMC Genomics">
        <title>Comparison of environmental and isolate Sulfobacillus genomes reveals diverse carbon, sulfur, nitrogen, and hydrogen metabolisms.</title>
        <authorList>
            <person name="Justice N.B."/>
            <person name="Norman A."/>
            <person name="Brown C.T."/>
            <person name="Singh A."/>
            <person name="Thomas B.C."/>
            <person name="Banfield J.F."/>
        </authorList>
    </citation>
    <scope>NUCLEOTIDE SEQUENCE [LARGE SCALE GENOMIC DNA]</scope>
    <source>
        <strain evidence="2">AMDSBA1</strain>
    </source>
</reference>
<feature type="transmembrane region" description="Helical" evidence="1">
    <location>
        <begin position="206"/>
        <end position="226"/>
    </location>
</feature>
<feature type="transmembrane region" description="Helical" evidence="1">
    <location>
        <begin position="287"/>
        <end position="304"/>
    </location>
</feature>
<feature type="transmembrane region" description="Helical" evidence="1">
    <location>
        <begin position="177"/>
        <end position="194"/>
    </location>
</feature>
<organism evidence="2 3">
    <name type="scientific">Sulfobacillus benefaciens</name>
    <dbReference type="NCBI Taxonomy" id="453960"/>
    <lineage>
        <taxon>Bacteria</taxon>
        <taxon>Bacillati</taxon>
        <taxon>Bacillota</taxon>
        <taxon>Clostridia</taxon>
        <taxon>Eubacteriales</taxon>
        <taxon>Clostridiales Family XVII. Incertae Sedis</taxon>
        <taxon>Sulfobacillus</taxon>
    </lineage>
</organism>
<dbReference type="EMBL" id="PXYT01000030">
    <property type="protein sequence ID" value="PSR26994.1"/>
    <property type="molecule type" value="Genomic_DNA"/>
</dbReference>
<comment type="caution">
    <text evidence="2">The sequence shown here is derived from an EMBL/GenBank/DDBJ whole genome shotgun (WGS) entry which is preliminary data.</text>
</comment>
<dbReference type="AlphaFoldDB" id="A0A2T2WXN7"/>
<feature type="transmembrane region" description="Helical" evidence="1">
    <location>
        <begin position="114"/>
        <end position="134"/>
    </location>
</feature>
<keyword evidence="1" id="KW-1133">Transmembrane helix</keyword>
<accession>A0A2T2WXN7</accession>
<feature type="transmembrane region" description="Helical" evidence="1">
    <location>
        <begin position="141"/>
        <end position="157"/>
    </location>
</feature>
<keyword evidence="1" id="KW-0472">Membrane</keyword>
<evidence type="ECO:0000313" key="3">
    <source>
        <dbReference type="Proteomes" id="UP000242699"/>
    </source>
</evidence>
<name>A0A2T2WXN7_9FIRM</name>
<keyword evidence="1" id="KW-0812">Transmembrane</keyword>